<dbReference type="Proteomes" id="UP000315700">
    <property type="component" value="Chromosome"/>
</dbReference>
<reference evidence="1 2" key="1">
    <citation type="submission" date="2019-02" db="EMBL/GenBank/DDBJ databases">
        <title>Deep-cultivation of Planctomycetes and their phenomic and genomic characterization uncovers novel biology.</title>
        <authorList>
            <person name="Wiegand S."/>
            <person name="Jogler M."/>
            <person name="Boedeker C."/>
            <person name="Pinto D."/>
            <person name="Vollmers J."/>
            <person name="Rivas-Marin E."/>
            <person name="Kohn T."/>
            <person name="Peeters S.H."/>
            <person name="Heuer A."/>
            <person name="Rast P."/>
            <person name="Oberbeckmann S."/>
            <person name="Bunk B."/>
            <person name="Jeske O."/>
            <person name="Meyerdierks A."/>
            <person name="Storesund J.E."/>
            <person name="Kallscheuer N."/>
            <person name="Luecker S."/>
            <person name="Lage O.M."/>
            <person name="Pohl T."/>
            <person name="Merkel B.J."/>
            <person name="Hornburger P."/>
            <person name="Mueller R.-W."/>
            <person name="Bruemmer F."/>
            <person name="Labrenz M."/>
            <person name="Spormann A.M."/>
            <person name="Op den Camp H."/>
            <person name="Overmann J."/>
            <person name="Amann R."/>
            <person name="Jetten M.S.M."/>
            <person name="Mascher T."/>
            <person name="Medema M.H."/>
            <person name="Devos D.P."/>
            <person name="Kaster A.-K."/>
            <person name="Ovreas L."/>
            <person name="Rohde M."/>
            <person name="Galperin M.Y."/>
            <person name="Jogler C."/>
        </authorList>
    </citation>
    <scope>NUCLEOTIDE SEQUENCE [LARGE SCALE GENOMIC DNA]</scope>
    <source>
        <strain evidence="1 2">Pan44</strain>
    </source>
</reference>
<accession>A0A517SBV4</accession>
<name>A0A517SBV4_9PLAN</name>
<evidence type="ECO:0000313" key="2">
    <source>
        <dbReference type="Proteomes" id="UP000315700"/>
    </source>
</evidence>
<dbReference type="InParanoid" id="A0A517SBV4"/>
<proteinExistence type="predicted"/>
<sequence length="57" mass="5919">MIAGLPEELLSEISAIAEECGGRLVYVGDGSDMPELTEDSIVLELTPIEAETAAVAV</sequence>
<gene>
    <name evidence="1" type="ORF">Pan44_16170</name>
</gene>
<keyword evidence="2" id="KW-1185">Reference proteome</keyword>
<organism evidence="1 2">
    <name type="scientific">Caulifigura coniformis</name>
    <dbReference type="NCBI Taxonomy" id="2527983"/>
    <lineage>
        <taxon>Bacteria</taxon>
        <taxon>Pseudomonadati</taxon>
        <taxon>Planctomycetota</taxon>
        <taxon>Planctomycetia</taxon>
        <taxon>Planctomycetales</taxon>
        <taxon>Planctomycetaceae</taxon>
        <taxon>Caulifigura</taxon>
    </lineage>
</organism>
<dbReference type="AlphaFoldDB" id="A0A517SBV4"/>
<dbReference type="KEGG" id="ccos:Pan44_16170"/>
<evidence type="ECO:0000313" key="1">
    <source>
        <dbReference type="EMBL" id="QDT53595.1"/>
    </source>
</evidence>
<dbReference type="RefSeq" id="WP_197453931.1">
    <property type="nucleotide sequence ID" value="NZ_CP036271.1"/>
</dbReference>
<dbReference type="EMBL" id="CP036271">
    <property type="protein sequence ID" value="QDT53595.1"/>
    <property type="molecule type" value="Genomic_DNA"/>
</dbReference>
<protein>
    <submittedName>
        <fullName evidence="1">Uncharacterized protein</fullName>
    </submittedName>
</protein>